<dbReference type="InterPro" id="IPR008278">
    <property type="entry name" value="4-PPantetheinyl_Trfase_dom"/>
</dbReference>
<dbReference type="InterPro" id="IPR037143">
    <property type="entry name" value="4-PPantetheinyl_Trfase_dom_sf"/>
</dbReference>
<reference evidence="4" key="2">
    <citation type="submission" date="2021-04" db="EMBL/GenBank/DDBJ databases">
        <authorList>
            <person name="Gilroy R."/>
        </authorList>
    </citation>
    <scope>NUCLEOTIDE SEQUENCE</scope>
    <source>
        <strain evidence="4">CHK192-9172</strain>
    </source>
</reference>
<feature type="domain" description="4'-phosphopantetheinyl transferase" evidence="3">
    <location>
        <begin position="79"/>
        <end position="173"/>
    </location>
</feature>
<proteinExistence type="inferred from homology"/>
<dbReference type="AlphaFoldDB" id="A0A9D2D400"/>
<comment type="caution">
    <text evidence="4">The sequence shown here is derived from an EMBL/GenBank/DDBJ whole genome shotgun (WGS) entry which is preliminary data.</text>
</comment>
<dbReference type="SUPFAM" id="SSF56214">
    <property type="entry name" value="4'-phosphopantetheinyl transferase"/>
    <property type="match status" value="2"/>
</dbReference>
<protein>
    <submittedName>
        <fullName evidence="4">4'-phosphopantetheinyl transferase superfamily protein</fullName>
    </submittedName>
</protein>
<dbReference type="GO" id="GO:0000287">
    <property type="term" value="F:magnesium ion binding"/>
    <property type="evidence" value="ECO:0007669"/>
    <property type="project" value="InterPro"/>
</dbReference>
<dbReference type="PANTHER" id="PTHR12215:SF10">
    <property type="entry name" value="L-AMINOADIPATE-SEMIALDEHYDE DEHYDROGENASE-PHOSPHOPANTETHEINYL TRANSFERASE"/>
    <property type="match status" value="1"/>
</dbReference>
<dbReference type="Gene3D" id="3.90.470.20">
    <property type="entry name" value="4'-phosphopantetheinyl transferase domain"/>
    <property type="match status" value="2"/>
</dbReference>
<evidence type="ECO:0000313" key="5">
    <source>
        <dbReference type="Proteomes" id="UP000824024"/>
    </source>
</evidence>
<dbReference type="GO" id="GO:0008897">
    <property type="term" value="F:holo-[acyl-carrier-protein] synthase activity"/>
    <property type="evidence" value="ECO:0007669"/>
    <property type="project" value="InterPro"/>
</dbReference>
<dbReference type="Proteomes" id="UP000824024">
    <property type="component" value="Unassembled WGS sequence"/>
</dbReference>
<accession>A0A9D2D400</accession>
<evidence type="ECO:0000256" key="1">
    <source>
        <dbReference type="ARBA" id="ARBA00010990"/>
    </source>
</evidence>
<evidence type="ECO:0000259" key="3">
    <source>
        <dbReference type="Pfam" id="PF01648"/>
    </source>
</evidence>
<sequence>MDVMIYYTGWDGKNGSHRLLLEAAADWLREQDRTDQIDALALMDPGTYQKPYFSSPSDIGFSISHSGNFWMCAFGRGELGLDVQGSQKCSPKRLAERFFHPKEAEWLERNGYRDFLQVWTAKESYLKYTGEGLTAGMDFFSTADANGLRGQIRGAAQRHFWLTWSSKETGDRAAVCITGKTIGQIGWKQLDTSVEGTFKTRIGLEETEAGPV</sequence>
<dbReference type="EMBL" id="DXCH01000264">
    <property type="protein sequence ID" value="HIZ08191.1"/>
    <property type="molecule type" value="Genomic_DNA"/>
</dbReference>
<dbReference type="GO" id="GO:0019878">
    <property type="term" value="P:lysine biosynthetic process via aminoadipic acid"/>
    <property type="evidence" value="ECO:0007669"/>
    <property type="project" value="TreeGrafter"/>
</dbReference>
<reference evidence="4" key="1">
    <citation type="journal article" date="2021" name="PeerJ">
        <title>Extensive microbial diversity within the chicken gut microbiome revealed by metagenomics and culture.</title>
        <authorList>
            <person name="Gilroy R."/>
            <person name="Ravi A."/>
            <person name="Getino M."/>
            <person name="Pursley I."/>
            <person name="Horton D.L."/>
            <person name="Alikhan N.F."/>
            <person name="Baker D."/>
            <person name="Gharbi K."/>
            <person name="Hall N."/>
            <person name="Watson M."/>
            <person name="Adriaenssens E.M."/>
            <person name="Foster-Nyarko E."/>
            <person name="Jarju S."/>
            <person name="Secka A."/>
            <person name="Antonio M."/>
            <person name="Oren A."/>
            <person name="Chaudhuri R.R."/>
            <person name="La Ragione R."/>
            <person name="Hildebrand F."/>
            <person name="Pallen M.J."/>
        </authorList>
    </citation>
    <scope>NUCLEOTIDE SEQUENCE</scope>
    <source>
        <strain evidence="4">CHK192-9172</strain>
    </source>
</reference>
<evidence type="ECO:0000313" key="4">
    <source>
        <dbReference type="EMBL" id="HIZ08191.1"/>
    </source>
</evidence>
<name>A0A9D2D400_9FIRM</name>
<dbReference type="Pfam" id="PF01648">
    <property type="entry name" value="ACPS"/>
    <property type="match status" value="1"/>
</dbReference>
<keyword evidence="2 4" id="KW-0808">Transferase</keyword>
<organism evidence="4 5">
    <name type="scientific">Candidatus Eubacterium avistercoris</name>
    <dbReference type="NCBI Taxonomy" id="2838567"/>
    <lineage>
        <taxon>Bacteria</taxon>
        <taxon>Bacillati</taxon>
        <taxon>Bacillota</taxon>
        <taxon>Clostridia</taxon>
        <taxon>Eubacteriales</taxon>
        <taxon>Eubacteriaceae</taxon>
        <taxon>Eubacterium</taxon>
    </lineage>
</organism>
<dbReference type="GO" id="GO:0005829">
    <property type="term" value="C:cytosol"/>
    <property type="evidence" value="ECO:0007669"/>
    <property type="project" value="TreeGrafter"/>
</dbReference>
<dbReference type="InterPro" id="IPR050559">
    <property type="entry name" value="P-Pant_transferase_sf"/>
</dbReference>
<gene>
    <name evidence="4" type="ORF">IAA08_09675</name>
</gene>
<comment type="similarity">
    <text evidence="1">Belongs to the P-Pant transferase superfamily. Gsp/Sfp/HetI/AcpT family.</text>
</comment>
<evidence type="ECO:0000256" key="2">
    <source>
        <dbReference type="ARBA" id="ARBA00022679"/>
    </source>
</evidence>
<dbReference type="PANTHER" id="PTHR12215">
    <property type="entry name" value="PHOSPHOPANTETHEINE TRANSFERASE"/>
    <property type="match status" value="1"/>
</dbReference>